<evidence type="ECO:0000313" key="1">
    <source>
        <dbReference type="EMBL" id="SMY20926.1"/>
    </source>
</evidence>
<name>A0A1Y6L8Z5_ZYMTR</name>
<sequence>MHDTIETTSLTQDVFVAEHGDMFLTCHGAGDQLECNNATMYQLNQHHRRVRLLVSREVLRLASPVFANMLIYTIEGDEWDIRLALGENMLDFCRVLHKRYDQLSQTIDEVSLYRMALLANKYKATAAVRPFAVSTIKNLIEITDQRGLLSLLVSAHLLSLPGLFAELSSEIVLRSKGRVELGMLHLDFPRSFTDKYEDVLADRSASELSFVFESLQSTLAYFHSQTRRIVERWMFDVLDYNGRLAGDCATHCTAAQQYNFDFTKLLCSRGLWPSTKLATLSLDEVFDTFRQAMANPCSFLHLDPIPCCNACYICKAPSIMDLAEALRAQEMHVRELLPKPCLHCVVQSVQLGLPISTQYGWSDCLKHRHATETDPELENRCAMLSRQ</sequence>
<reference evidence="1 2" key="1">
    <citation type="submission" date="2016-10" db="EMBL/GenBank/DDBJ databases">
        <authorList>
            <person name="Varghese N."/>
        </authorList>
    </citation>
    <scope>NUCLEOTIDE SEQUENCE [LARGE SCALE GENOMIC DNA]</scope>
</reference>
<accession>A0A1Y6L8Z5</accession>
<dbReference type="Proteomes" id="UP000215453">
    <property type="component" value="Chromosome 2"/>
</dbReference>
<protein>
    <submittedName>
        <fullName evidence="1">Uncharacterized protein</fullName>
    </submittedName>
</protein>
<evidence type="ECO:0000313" key="2">
    <source>
        <dbReference type="Proteomes" id="UP000215453"/>
    </source>
</evidence>
<proteinExistence type="predicted"/>
<organism evidence="1 2">
    <name type="scientific">Zymoseptoria tritici ST99CH_1A5</name>
    <dbReference type="NCBI Taxonomy" id="1276529"/>
    <lineage>
        <taxon>Eukaryota</taxon>
        <taxon>Fungi</taxon>
        <taxon>Dikarya</taxon>
        <taxon>Ascomycota</taxon>
        <taxon>Pezizomycotina</taxon>
        <taxon>Dothideomycetes</taxon>
        <taxon>Dothideomycetidae</taxon>
        <taxon>Mycosphaerellales</taxon>
        <taxon>Mycosphaerellaceae</taxon>
        <taxon>Zymoseptoria</taxon>
    </lineage>
</organism>
<gene>
    <name evidence="1" type="ORF">ZT1A5_G2362</name>
</gene>
<dbReference type="AlphaFoldDB" id="A0A1Y6L8Z5"/>
<dbReference type="EMBL" id="LT882677">
    <property type="protein sequence ID" value="SMY20926.1"/>
    <property type="molecule type" value="Genomic_DNA"/>
</dbReference>